<dbReference type="AlphaFoldDB" id="A0A165F0T3"/>
<dbReference type="SUPFAM" id="SSF53067">
    <property type="entry name" value="Actin-like ATPase domain"/>
    <property type="match status" value="2"/>
</dbReference>
<dbReference type="InParanoid" id="A0A165F0T3"/>
<dbReference type="InterPro" id="IPR043129">
    <property type="entry name" value="ATPase_NBD"/>
</dbReference>
<protein>
    <recommendedName>
        <fullName evidence="3">Actin-like ATPase domain-containing protein</fullName>
    </recommendedName>
</protein>
<organism evidence="1 2">
    <name type="scientific">Exidia glandulosa HHB12029</name>
    <dbReference type="NCBI Taxonomy" id="1314781"/>
    <lineage>
        <taxon>Eukaryota</taxon>
        <taxon>Fungi</taxon>
        <taxon>Dikarya</taxon>
        <taxon>Basidiomycota</taxon>
        <taxon>Agaricomycotina</taxon>
        <taxon>Agaricomycetes</taxon>
        <taxon>Auriculariales</taxon>
        <taxon>Exidiaceae</taxon>
        <taxon>Exidia</taxon>
    </lineage>
</organism>
<dbReference type="EMBL" id="KV426107">
    <property type="protein sequence ID" value="KZV88112.1"/>
    <property type="molecule type" value="Genomic_DNA"/>
</dbReference>
<evidence type="ECO:0000313" key="1">
    <source>
        <dbReference type="EMBL" id="KZV88112.1"/>
    </source>
</evidence>
<dbReference type="PANTHER" id="PTHR14187:SF5">
    <property type="entry name" value="HEAT SHOCK 70 KDA PROTEIN 12A"/>
    <property type="match status" value="1"/>
</dbReference>
<dbReference type="OrthoDB" id="2963168at2759"/>
<evidence type="ECO:0008006" key="3">
    <source>
        <dbReference type="Google" id="ProtNLM"/>
    </source>
</evidence>
<name>A0A165F0T3_EXIGL</name>
<reference evidence="1 2" key="1">
    <citation type="journal article" date="2016" name="Mol. Biol. Evol.">
        <title>Comparative Genomics of Early-Diverging Mushroom-Forming Fungi Provides Insights into the Origins of Lignocellulose Decay Capabilities.</title>
        <authorList>
            <person name="Nagy L.G."/>
            <person name="Riley R."/>
            <person name="Tritt A."/>
            <person name="Adam C."/>
            <person name="Daum C."/>
            <person name="Floudas D."/>
            <person name="Sun H."/>
            <person name="Yadav J.S."/>
            <person name="Pangilinan J."/>
            <person name="Larsson K.H."/>
            <person name="Matsuura K."/>
            <person name="Barry K."/>
            <person name="Labutti K."/>
            <person name="Kuo R."/>
            <person name="Ohm R.A."/>
            <person name="Bhattacharya S.S."/>
            <person name="Shirouzu T."/>
            <person name="Yoshinaga Y."/>
            <person name="Martin F.M."/>
            <person name="Grigoriev I.V."/>
            <person name="Hibbett D.S."/>
        </authorList>
    </citation>
    <scope>NUCLEOTIDE SEQUENCE [LARGE SCALE GENOMIC DNA]</scope>
    <source>
        <strain evidence="1 2">HHB12029</strain>
    </source>
</reference>
<sequence length="577" mass="64238">MPMGTYNGPDRLVFAIDLGTTMTAVSYAHLRKGSTPRFCMVTRWLGQEDAQGECKVPSVVRYDNRGDAVQFGAEAIENSSDFEGPLVKWFKLLLHPERLRQQNKITPPKLPPGVTVEKVYRDFIGYVFKHAQKFVQETSVDADEVTARTSLNYHVVLAIPNGWDAVQQGFLRKVLVDAGVFPYNFDARRLSFVTESEASVHFAIQYSNDIDQWLHQGTCFAVLDAGGSTVDTTIYRCLSEDPLQLEEVTASECVQAGSALLDEEAESLLRKKLKNSSAYCEHYVAAFVAEWEKKTKRRFDGNDQLITLGADRVRLNRTELSDIFQGPIAVIIKSVNEILSRAGVTCKAVVLVGGFAESQYLRKFIKSCLTVRGIKASLIDEATKKAAAEGACIWFAKQVVVARAARATYGVQVFGDYHPELHCERANLRFRSQEGRLCVPGLFSPLVVKNQVIHSNESASFQYFQLYDTKPSASQLGEFQGDLFCADGDKVPTWVRDVDGIAYDPALRRVCALKADLSGLRNSLKPMLNATGKQYWRVDFKVEVFFGQTALCASLVWDEFGVQKKGAVSIIPDAVLR</sequence>
<evidence type="ECO:0000313" key="2">
    <source>
        <dbReference type="Proteomes" id="UP000077266"/>
    </source>
</evidence>
<dbReference type="CDD" id="cd10170">
    <property type="entry name" value="ASKHA_NBD_HSP70"/>
    <property type="match status" value="1"/>
</dbReference>
<proteinExistence type="predicted"/>
<dbReference type="Gene3D" id="3.30.420.40">
    <property type="match status" value="2"/>
</dbReference>
<dbReference type="PANTHER" id="PTHR14187">
    <property type="entry name" value="ALPHA KINASE/ELONGATION FACTOR 2 KINASE"/>
    <property type="match status" value="1"/>
</dbReference>
<dbReference type="Proteomes" id="UP000077266">
    <property type="component" value="Unassembled WGS sequence"/>
</dbReference>
<dbReference type="STRING" id="1314781.A0A165F0T3"/>
<dbReference type="Gene3D" id="3.90.640.10">
    <property type="entry name" value="Actin, Chain A, domain 4"/>
    <property type="match status" value="1"/>
</dbReference>
<accession>A0A165F0T3</accession>
<gene>
    <name evidence="1" type="ORF">EXIGLDRAFT_722966</name>
</gene>
<keyword evidence="2" id="KW-1185">Reference proteome</keyword>